<dbReference type="GO" id="GO:0016874">
    <property type="term" value="F:ligase activity"/>
    <property type="evidence" value="ECO:0007669"/>
    <property type="project" value="UniProtKB-KW"/>
</dbReference>
<evidence type="ECO:0000256" key="11">
    <source>
        <dbReference type="ARBA" id="ARBA00022839"/>
    </source>
</evidence>
<dbReference type="NCBIfam" id="TIGR02777">
    <property type="entry name" value="LigD_PE_dom"/>
    <property type="match status" value="1"/>
</dbReference>
<keyword evidence="18" id="KW-0511">Multifunctional enzyme</keyword>
<dbReference type="Pfam" id="PF21686">
    <property type="entry name" value="LigD_Prim-Pol"/>
    <property type="match status" value="1"/>
</dbReference>
<evidence type="ECO:0000256" key="7">
    <source>
        <dbReference type="ARBA" id="ARBA00022723"/>
    </source>
</evidence>
<keyword evidence="5" id="KW-0548">Nucleotidyltransferase</keyword>
<evidence type="ECO:0000256" key="19">
    <source>
        <dbReference type="ARBA" id="ARBA00029943"/>
    </source>
</evidence>
<evidence type="ECO:0000256" key="3">
    <source>
        <dbReference type="ARBA" id="ARBA00022598"/>
    </source>
</evidence>
<dbReference type="CDD" id="cd07906">
    <property type="entry name" value="Adenylation_DNA_ligase_LigD_LigC"/>
    <property type="match status" value="1"/>
</dbReference>
<comment type="cofactor">
    <cofactor evidence="1">
        <name>Mn(2+)</name>
        <dbReference type="ChEBI" id="CHEBI:29035"/>
    </cofactor>
</comment>
<dbReference type="InterPro" id="IPR016059">
    <property type="entry name" value="DNA_ligase_ATP-dep_CS"/>
</dbReference>
<evidence type="ECO:0000256" key="13">
    <source>
        <dbReference type="ARBA" id="ARBA00022932"/>
    </source>
</evidence>
<comment type="similarity">
    <text evidence="21">In the C-terminal section; belongs to the ATP-dependent DNA ligase family.</text>
</comment>
<evidence type="ECO:0000259" key="24">
    <source>
        <dbReference type="PROSITE" id="PS50160"/>
    </source>
</evidence>
<evidence type="ECO:0000256" key="17">
    <source>
        <dbReference type="ARBA" id="ARBA00023211"/>
    </source>
</evidence>
<reference evidence="26" key="1">
    <citation type="journal article" date="2019" name="Int. J. Syst. Evol. Microbiol.">
        <title>The Global Catalogue of Microorganisms (GCM) 10K type strain sequencing project: providing services to taxonomists for standard genome sequencing and annotation.</title>
        <authorList>
            <consortium name="The Broad Institute Genomics Platform"/>
            <consortium name="The Broad Institute Genome Sequencing Center for Infectious Disease"/>
            <person name="Wu L."/>
            <person name="Ma J."/>
        </authorList>
    </citation>
    <scope>NUCLEOTIDE SEQUENCE [LARGE SCALE GENOMIC DNA]</scope>
    <source>
        <strain evidence="26">JCM 16544</strain>
    </source>
</reference>
<feature type="domain" description="ATP-dependent DNA ligase family profile" evidence="24">
    <location>
        <begin position="614"/>
        <end position="734"/>
    </location>
</feature>
<evidence type="ECO:0000313" key="25">
    <source>
        <dbReference type="EMBL" id="GAA3627793.1"/>
    </source>
</evidence>
<proteinExistence type="inferred from homology"/>
<dbReference type="SUPFAM" id="SSF56091">
    <property type="entry name" value="DNA ligase/mRNA capping enzyme, catalytic domain"/>
    <property type="match status" value="1"/>
</dbReference>
<dbReference type="RefSeq" id="WP_344736571.1">
    <property type="nucleotide sequence ID" value="NZ_BAAAYU010000001.1"/>
</dbReference>
<comment type="caution">
    <text evidence="25">The sequence shown here is derived from an EMBL/GenBank/DDBJ whole genome shotgun (WGS) entry which is preliminary data.</text>
</comment>
<dbReference type="EC" id="6.5.1.1" evidence="2"/>
<evidence type="ECO:0000256" key="4">
    <source>
        <dbReference type="ARBA" id="ARBA00022679"/>
    </source>
</evidence>
<dbReference type="InterPro" id="IPR014145">
    <property type="entry name" value="LigD_pol_dom"/>
</dbReference>
<dbReference type="InterPro" id="IPR012309">
    <property type="entry name" value="DNA_ligase_ATP-dep_C"/>
</dbReference>
<evidence type="ECO:0000256" key="18">
    <source>
        <dbReference type="ARBA" id="ARBA00023268"/>
    </source>
</evidence>
<dbReference type="Pfam" id="PF01068">
    <property type="entry name" value="DNA_ligase_A_M"/>
    <property type="match status" value="1"/>
</dbReference>
<dbReference type="EMBL" id="BAAAYU010000001">
    <property type="protein sequence ID" value="GAA3627793.1"/>
    <property type="molecule type" value="Genomic_DNA"/>
</dbReference>
<dbReference type="PANTHER" id="PTHR42705:SF2">
    <property type="entry name" value="BIFUNCTIONAL NON-HOMOLOGOUS END JOINING PROTEIN LIGD"/>
    <property type="match status" value="1"/>
</dbReference>
<dbReference type="Gene3D" id="3.90.920.10">
    <property type="entry name" value="DNA primase, PRIM domain"/>
    <property type="match status" value="1"/>
</dbReference>
<dbReference type="Pfam" id="PF04679">
    <property type="entry name" value="DNA_ligase_A_C"/>
    <property type="match status" value="1"/>
</dbReference>
<dbReference type="Pfam" id="PF13298">
    <property type="entry name" value="LigD_N"/>
    <property type="match status" value="1"/>
</dbReference>
<keyword evidence="14" id="KW-0238">DNA-binding</keyword>
<dbReference type="PANTHER" id="PTHR42705">
    <property type="entry name" value="BIFUNCTIONAL NON-HOMOLOGOUS END JOINING PROTEIN LIGD"/>
    <property type="match status" value="1"/>
</dbReference>
<evidence type="ECO:0000256" key="6">
    <source>
        <dbReference type="ARBA" id="ARBA00022722"/>
    </source>
</evidence>
<evidence type="ECO:0000256" key="2">
    <source>
        <dbReference type="ARBA" id="ARBA00012727"/>
    </source>
</evidence>
<evidence type="ECO:0000256" key="16">
    <source>
        <dbReference type="ARBA" id="ARBA00023204"/>
    </source>
</evidence>
<keyword evidence="16" id="KW-0234">DNA repair</keyword>
<dbReference type="InterPro" id="IPR014146">
    <property type="entry name" value="LigD_ligase_dom"/>
</dbReference>
<sequence>MPGDEQLVRVGGRRLRVTNLGKVLYPRTGTTKGEVIDYYSRIAGVMIPHLTGRPVTRKRWPEGVDSTPFFAKDLEKGAPSWVHRLPIDHSTGAKDYPLVGDVPTLVYLAQAASLELHVPQWRFDADGGRGDPDRIVLDLDPGPGTGLAECAQVARWAREILQGMGLDPLPVTSGSKGIHLYAALPGTQTSDQVTMVARELARAIEADHPDLVVSQMAKAERTGRVFIDWSQNNGAKTTIAPYSLRGRPHPTVAAPRTWDELDDPDLDHLLLGEVLARVEAMGDPLAGLGFHAGGRASAHGPLAAYIAKRSASRTPEPVPDNALGATSNGDEKPRFVIQEHHASRLHWDLRLERDGVLVSWAVPRGIPPTPGRNNLAVMTEDHPVQYATFEGTIPAGEYGAGTMTIWDDGRYDLEKWRDDEVIFTAEGRPGGPLGRVRLALIRTEGDGEKSSWLLHRMKTDATGRPQPDGAPVVATDESDERAPDHGASAAPATGSSKNGSVPPPSELRPMLATSATPGIANGSARRWGEDAWVEVKWDGVRAIGVWDGRRMLLRARSGNDITAKYPELTEVDLGLGPTPAVVDGEIVALDENGRPSFPLLQNRMNLSKPVEIRREAPRTPVRYHLFDLLALDGRDASALPLAQRRELLEGIADGIRDPLHLPPVLDDLDEALETSRRFGLEGVVVKDPSSTYRRGERSDRWLKVKLTRAQEVVIGGIRPGRGGRTGSIGSLLVGIPGPDGIRYAGRVGSGFSDATLRRLDEVLTPLRTDVDPFVGVPDADASDALWVRPEIVAEVEYAEFTPGGILRQSRWRGLRPDKDPADVALEA</sequence>
<keyword evidence="12" id="KW-0067">ATP-binding</keyword>
<dbReference type="Proteomes" id="UP001501697">
    <property type="component" value="Unassembled WGS sequence"/>
</dbReference>
<keyword evidence="7" id="KW-0479">Metal-binding</keyword>
<evidence type="ECO:0000256" key="5">
    <source>
        <dbReference type="ARBA" id="ARBA00022695"/>
    </source>
</evidence>
<keyword evidence="4" id="KW-0808">Transferase</keyword>
<dbReference type="NCBIfam" id="TIGR02779">
    <property type="entry name" value="NHEJ_ligase_lig"/>
    <property type="match status" value="1"/>
</dbReference>
<keyword evidence="9" id="KW-0227">DNA damage</keyword>
<comment type="catalytic activity">
    <reaction evidence="20">
        <text>ATP + (deoxyribonucleotide)n-3'-hydroxyl + 5'-phospho-(deoxyribonucleotide)m = (deoxyribonucleotide)n+m + AMP + diphosphate.</text>
        <dbReference type="EC" id="6.5.1.1"/>
    </reaction>
</comment>
<evidence type="ECO:0000256" key="15">
    <source>
        <dbReference type="ARBA" id="ARBA00023172"/>
    </source>
</evidence>
<dbReference type="PROSITE" id="PS00697">
    <property type="entry name" value="DNA_LIGASE_A1"/>
    <property type="match status" value="1"/>
</dbReference>
<keyword evidence="17" id="KW-0464">Manganese</keyword>
<evidence type="ECO:0000256" key="8">
    <source>
        <dbReference type="ARBA" id="ARBA00022741"/>
    </source>
</evidence>
<dbReference type="NCBIfam" id="NF007210">
    <property type="entry name" value="PRK09632.1"/>
    <property type="match status" value="1"/>
</dbReference>
<evidence type="ECO:0000256" key="20">
    <source>
        <dbReference type="ARBA" id="ARBA00034003"/>
    </source>
</evidence>
<evidence type="ECO:0000256" key="12">
    <source>
        <dbReference type="ARBA" id="ARBA00022840"/>
    </source>
</evidence>
<dbReference type="Gene3D" id="3.30.1490.70">
    <property type="match status" value="1"/>
</dbReference>
<feature type="region of interest" description="Disordered" evidence="23">
    <location>
        <begin position="311"/>
        <end position="330"/>
    </location>
</feature>
<name>A0ABP7A9U4_9MICO</name>
<keyword evidence="3 25" id="KW-0436">Ligase</keyword>
<evidence type="ECO:0000256" key="21">
    <source>
        <dbReference type="ARBA" id="ARBA00049981"/>
    </source>
</evidence>
<keyword evidence="13" id="KW-0239">DNA-directed DNA polymerase</keyword>
<keyword evidence="10" id="KW-0378">Hydrolase</keyword>
<keyword evidence="6" id="KW-0540">Nuclease</keyword>
<evidence type="ECO:0000256" key="10">
    <source>
        <dbReference type="ARBA" id="ARBA00022801"/>
    </source>
</evidence>
<dbReference type="PROSITE" id="PS50160">
    <property type="entry name" value="DNA_LIGASE_A3"/>
    <property type="match status" value="1"/>
</dbReference>
<comment type="similarity">
    <text evidence="22">In the N-terminal section; belongs to the LigD polymerase family.</text>
</comment>
<dbReference type="SUPFAM" id="SSF50249">
    <property type="entry name" value="Nucleic acid-binding proteins"/>
    <property type="match status" value="1"/>
</dbReference>
<dbReference type="NCBIfam" id="TIGR02778">
    <property type="entry name" value="ligD_pol"/>
    <property type="match status" value="1"/>
</dbReference>
<evidence type="ECO:0000256" key="9">
    <source>
        <dbReference type="ARBA" id="ARBA00022763"/>
    </source>
</evidence>
<keyword evidence="26" id="KW-1185">Reference proteome</keyword>
<dbReference type="InterPro" id="IPR012310">
    <property type="entry name" value="DNA_ligase_ATP-dep_cent"/>
</dbReference>
<dbReference type="InterPro" id="IPR033649">
    <property type="entry name" value="MtLigD_Pol-like"/>
</dbReference>
<evidence type="ECO:0000256" key="22">
    <source>
        <dbReference type="ARBA" id="ARBA00049990"/>
    </source>
</evidence>
<keyword evidence="8" id="KW-0547">Nucleotide-binding</keyword>
<feature type="region of interest" description="Disordered" evidence="23">
    <location>
        <begin position="459"/>
        <end position="522"/>
    </location>
</feature>
<dbReference type="CDD" id="cd07971">
    <property type="entry name" value="OBF_DNA_ligase_LigD"/>
    <property type="match status" value="1"/>
</dbReference>
<keyword evidence="11" id="KW-0269">Exonuclease</keyword>
<evidence type="ECO:0000256" key="1">
    <source>
        <dbReference type="ARBA" id="ARBA00001936"/>
    </source>
</evidence>
<organism evidence="25 26">
    <name type="scientific">Microbacterium awajiense</name>
    <dbReference type="NCBI Taxonomy" id="415214"/>
    <lineage>
        <taxon>Bacteria</taxon>
        <taxon>Bacillati</taxon>
        <taxon>Actinomycetota</taxon>
        <taxon>Actinomycetes</taxon>
        <taxon>Micrococcales</taxon>
        <taxon>Microbacteriaceae</taxon>
        <taxon>Microbacterium</taxon>
    </lineage>
</organism>
<gene>
    <name evidence="25" type="ORF">GCM10022200_07830</name>
</gene>
<protein>
    <recommendedName>
        <fullName evidence="2">DNA ligase (ATP)</fullName>
        <ecNumber evidence="2">6.5.1.1</ecNumber>
    </recommendedName>
    <alternativeName>
        <fullName evidence="19">NHEJ DNA polymerase</fullName>
    </alternativeName>
</protein>
<accession>A0ABP7A9U4</accession>
<dbReference type="Gene3D" id="2.40.50.140">
    <property type="entry name" value="Nucleic acid-binding proteins"/>
    <property type="match status" value="1"/>
</dbReference>
<evidence type="ECO:0000313" key="26">
    <source>
        <dbReference type="Proteomes" id="UP001501697"/>
    </source>
</evidence>
<evidence type="ECO:0000256" key="14">
    <source>
        <dbReference type="ARBA" id="ARBA00023125"/>
    </source>
</evidence>
<dbReference type="Gene3D" id="3.30.470.30">
    <property type="entry name" value="DNA ligase/mRNA capping enzyme"/>
    <property type="match status" value="1"/>
</dbReference>
<dbReference type="CDD" id="cd04863">
    <property type="entry name" value="MtLigD_Pol_like"/>
    <property type="match status" value="1"/>
</dbReference>
<evidence type="ECO:0000256" key="23">
    <source>
        <dbReference type="SAM" id="MobiDB-lite"/>
    </source>
</evidence>
<keyword evidence="15" id="KW-0233">DNA recombination</keyword>
<dbReference type="InterPro" id="IPR014144">
    <property type="entry name" value="LigD_PE_domain"/>
</dbReference>
<dbReference type="InterPro" id="IPR012340">
    <property type="entry name" value="NA-bd_OB-fold"/>
</dbReference>
<dbReference type="InterPro" id="IPR052171">
    <property type="entry name" value="NHEJ_LigD"/>
</dbReference>